<reference evidence="1" key="1">
    <citation type="submission" date="2018-06" db="EMBL/GenBank/DDBJ databases">
        <authorList>
            <person name="Zhirakovskaya E."/>
        </authorList>
    </citation>
    <scope>NUCLEOTIDE SEQUENCE</scope>
</reference>
<dbReference type="PROSITE" id="PS51257">
    <property type="entry name" value="PROKAR_LIPOPROTEIN"/>
    <property type="match status" value="1"/>
</dbReference>
<organism evidence="1">
    <name type="scientific">hydrothermal vent metagenome</name>
    <dbReference type="NCBI Taxonomy" id="652676"/>
    <lineage>
        <taxon>unclassified sequences</taxon>
        <taxon>metagenomes</taxon>
        <taxon>ecological metagenomes</taxon>
    </lineage>
</organism>
<dbReference type="PANTHER" id="PTHR35271">
    <property type="entry name" value="ABC TRANSPORTER, SUBSTRATE-BINDING LIPOPROTEIN-RELATED"/>
    <property type="match status" value="1"/>
</dbReference>
<sequence length="339" mass="37570">MALNMKLRVIFIFFIAAILSACAPVVKKTATPPVKTPVIQPQAVNTVKKAAEKQQLKRPQKQPQKVLILLSNSSRSNRRIARHISDALGDRTIEITLSGQPAQDHAMVRDIKESDTAQIVAIGLKAAKSVKLITNKQIIFAQIVNYRDYDLISANIEGVSALPAPEKLFKDWKALSPHLSKVAVVVGGNLDHYLNRAKKAAKAQGIELLIDQVGSDKEFTYKSKNMRTDVKGQWILPDNRVLSGKALKEVMAYASRRGRQIVVFSPKLLSFGGLFYAVPDASAVADVILQRLKLTKNKENVQSDSVLPVMSHKMGINQNIARQFNLTIPPEYRKYINGE</sequence>
<proteinExistence type="predicted"/>
<accession>A0A3B0YNM2</accession>
<dbReference type="Gene3D" id="3.40.50.2300">
    <property type="match status" value="2"/>
</dbReference>
<dbReference type="Pfam" id="PF04392">
    <property type="entry name" value="ABC_sub_bind"/>
    <property type="match status" value="1"/>
</dbReference>
<gene>
    <name evidence="1" type="ORF">MNBD_GAMMA09-1713</name>
</gene>
<dbReference type="PANTHER" id="PTHR35271:SF1">
    <property type="entry name" value="ABC TRANSPORTER, SUBSTRATE-BINDING LIPOPROTEIN"/>
    <property type="match status" value="1"/>
</dbReference>
<dbReference type="AlphaFoldDB" id="A0A3B0YNM2"/>
<name>A0A3B0YNM2_9ZZZZ</name>
<evidence type="ECO:0008006" key="2">
    <source>
        <dbReference type="Google" id="ProtNLM"/>
    </source>
</evidence>
<evidence type="ECO:0000313" key="1">
    <source>
        <dbReference type="EMBL" id="VAW69986.1"/>
    </source>
</evidence>
<dbReference type="InterPro" id="IPR007487">
    <property type="entry name" value="ABC_transpt-TYRBP-like"/>
</dbReference>
<protein>
    <recommendedName>
        <fullName evidence="2">ABC transporter substrate-binding protein</fullName>
    </recommendedName>
</protein>
<dbReference type="EMBL" id="UOFI01000185">
    <property type="protein sequence ID" value="VAW69986.1"/>
    <property type="molecule type" value="Genomic_DNA"/>
</dbReference>